<keyword evidence="1" id="KW-1185">Reference proteome</keyword>
<evidence type="ECO:0000313" key="2">
    <source>
        <dbReference type="RefSeq" id="XP_024935672.1"/>
    </source>
</evidence>
<accession>A0AAJ7R7Z4</accession>
<dbReference type="Proteomes" id="UP000694920">
    <property type="component" value="Unplaced"/>
</dbReference>
<sequence>METRTLAIERRKRFGGLLGVGEKLSVVQGWRAVRSVVAQEVAGEDYIPIPYLLDASAYKIGHIFVRYVREVGCLGMIRTPFFKILGPIGNFVNVSESNASWNEKSLPAIKSTADHVHFKGEDFWYLEMPEGMITKNNLRIDRSSHQDLASVASFGLIRNVLVARAFEIEINSKRSSRLLRVANEPHTLLFKYEICNMNVDGRVINSRTPGRSSRRLTWQSLQSRDDAERLPLTELHLTD</sequence>
<organism evidence="1 2">
    <name type="scientific">Cephus cinctus</name>
    <name type="common">Wheat stem sawfly</name>
    <dbReference type="NCBI Taxonomy" id="211228"/>
    <lineage>
        <taxon>Eukaryota</taxon>
        <taxon>Metazoa</taxon>
        <taxon>Ecdysozoa</taxon>
        <taxon>Arthropoda</taxon>
        <taxon>Hexapoda</taxon>
        <taxon>Insecta</taxon>
        <taxon>Pterygota</taxon>
        <taxon>Neoptera</taxon>
        <taxon>Endopterygota</taxon>
        <taxon>Hymenoptera</taxon>
        <taxon>Cephoidea</taxon>
        <taxon>Cephidae</taxon>
        <taxon>Cephus</taxon>
    </lineage>
</organism>
<name>A0AAJ7R7Z4_CEPCN</name>
<gene>
    <name evidence="2" type="primary">LOC112493645</name>
</gene>
<dbReference type="GeneID" id="112493645"/>
<proteinExistence type="predicted"/>
<reference evidence="2" key="1">
    <citation type="submission" date="2025-08" db="UniProtKB">
        <authorList>
            <consortium name="RefSeq"/>
        </authorList>
    </citation>
    <scope>IDENTIFICATION</scope>
</reference>
<dbReference type="RefSeq" id="XP_024935672.1">
    <property type="nucleotide sequence ID" value="XM_025079904.1"/>
</dbReference>
<dbReference type="AlphaFoldDB" id="A0AAJ7R7Z4"/>
<evidence type="ECO:0000313" key="1">
    <source>
        <dbReference type="Proteomes" id="UP000694920"/>
    </source>
</evidence>
<protein>
    <submittedName>
        <fullName evidence="2">Uncharacterized protein LOC112493645 isoform X2</fullName>
    </submittedName>
</protein>